<name>A0ABS1J371_9FIRM</name>
<organism evidence="2 3">
    <name type="scientific">Catonella massiliensis</name>
    <dbReference type="NCBI Taxonomy" id="2799636"/>
    <lineage>
        <taxon>Bacteria</taxon>
        <taxon>Bacillati</taxon>
        <taxon>Bacillota</taxon>
        <taxon>Clostridia</taxon>
        <taxon>Lachnospirales</taxon>
        <taxon>Lachnospiraceae</taxon>
        <taxon>Catonella</taxon>
    </lineage>
</organism>
<dbReference type="Proteomes" id="UP000604730">
    <property type="component" value="Unassembled WGS sequence"/>
</dbReference>
<keyword evidence="3" id="KW-1185">Reference proteome</keyword>
<comment type="caution">
    <text evidence="2">The sequence shown here is derived from an EMBL/GenBank/DDBJ whole genome shotgun (WGS) entry which is preliminary data.</text>
</comment>
<feature type="transmembrane region" description="Helical" evidence="1">
    <location>
        <begin position="42"/>
        <end position="62"/>
    </location>
</feature>
<reference evidence="2 3" key="1">
    <citation type="submission" date="2021-01" db="EMBL/GenBank/DDBJ databases">
        <title>Isolation and description of Catonella massiliensis sp. nov., a novel Catonella species, isolated from a stable periodontitis subject.</title>
        <authorList>
            <person name="Antezack A."/>
            <person name="Boxberger M."/>
            <person name="La Scola B."/>
            <person name="Monnet-Corti V."/>
        </authorList>
    </citation>
    <scope>NUCLEOTIDE SEQUENCE [LARGE SCALE GENOMIC DNA]</scope>
    <source>
        <strain evidence="2 3">Marseille-Q4567</strain>
    </source>
</reference>
<evidence type="ECO:0000313" key="2">
    <source>
        <dbReference type="EMBL" id="MBK5898591.1"/>
    </source>
</evidence>
<dbReference type="RefSeq" id="WP_208429999.1">
    <property type="nucleotide sequence ID" value="NZ_JAEPRJ010000001.1"/>
</dbReference>
<accession>A0ABS1J371</accession>
<sequence>MLKEKSMSKQEKYMDWDNMHSSLEALFVLDNALTELEDERSLLQTTMILNLIMIYLGNYILVPICQN</sequence>
<dbReference type="EMBL" id="JAEPRJ010000001">
    <property type="protein sequence ID" value="MBK5898591.1"/>
    <property type="molecule type" value="Genomic_DNA"/>
</dbReference>
<keyword evidence="1" id="KW-1133">Transmembrane helix</keyword>
<evidence type="ECO:0000256" key="1">
    <source>
        <dbReference type="SAM" id="Phobius"/>
    </source>
</evidence>
<gene>
    <name evidence="2" type="ORF">JJN12_12485</name>
</gene>
<keyword evidence="1" id="KW-0812">Transmembrane</keyword>
<proteinExistence type="predicted"/>
<keyword evidence="1" id="KW-0472">Membrane</keyword>
<evidence type="ECO:0000313" key="3">
    <source>
        <dbReference type="Proteomes" id="UP000604730"/>
    </source>
</evidence>
<protein>
    <submittedName>
        <fullName evidence="2">Uncharacterized protein</fullName>
    </submittedName>
</protein>